<reference evidence="2" key="1">
    <citation type="submission" date="2022-12" db="EMBL/GenBank/DDBJ databases">
        <authorList>
            <person name="Petersen C."/>
        </authorList>
    </citation>
    <scope>NUCLEOTIDE SEQUENCE</scope>
    <source>
        <strain evidence="2">IBT 21472</strain>
    </source>
</reference>
<name>A0A9W9HIW8_9EURO</name>
<dbReference type="AlphaFoldDB" id="A0A9W9HIW8"/>
<evidence type="ECO:0000256" key="1">
    <source>
        <dbReference type="SAM" id="MobiDB-lite"/>
    </source>
</evidence>
<accession>A0A9W9HIW8</accession>
<dbReference type="OrthoDB" id="4352951at2759"/>
<proteinExistence type="predicted"/>
<feature type="compositionally biased region" description="Acidic residues" evidence="1">
    <location>
        <begin position="27"/>
        <end position="37"/>
    </location>
</feature>
<organism evidence="2 3">
    <name type="scientific">Penicillium atrosanguineum</name>
    <dbReference type="NCBI Taxonomy" id="1132637"/>
    <lineage>
        <taxon>Eukaryota</taxon>
        <taxon>Fungi</taxon>
        <taxon>Dikarya</taxon>
        <taxon>Ascomycota</taxon>
        <taxon>Pezizomycotina</taxon>
        <taxon>Eurotiomycetes</taxon>
        <taxon>Eurotiomycetidae</taxon>
        <taxon>Eurotiales</taxon>
        <taxon>Aspergillaceae</taxon>
        <taxon>Penicillium</taxon>
    </lineage>
</organism>
<dbReference type="Proteomes" id="UP001147746">
    <property type="component" value="Unassembled WGS sequence"/>
</dbReference>
<protein>
    <submittedName>
        <fullName evidence="2">Uncharacterized protein</fullName>
    </submittedName>
</protein>
<dbReference type="EMBL" id="JAPZBO010000002">
    <property type="protein sequence ID" value="KAJ5324295.1"/>
    <property type="molecule type" value="Genomic_DNA"/>
</dbReference>
<keyword evidence="3" id="KW-1185">Reference proteome</keyword>
<evidence type="ECO:0000313" key="2">
    <source>
        <dbReference type="EMBL" id="KAJ5324295.1"/>
    </source>
</evidence>
<evidence type="ECO:0000313" key="3">
    <source>
        <dbReference type="Proteomes" id="UP001147746"/>
    </source>
</evidence>
<sequence>MEHVMDHTWRAYEDRTLSELLQYDTESNPDDIDEYIDPFDSGPEPGAANPVPDEVTHIPTPLTFHPTHAVSAAVIEYVPLLPEYPETRY</sequence>
<feature type="region of interest" description="Disordered" evidence="1">
    <location>
        <begin position="27"/>
        <end position="54"/>
    </location>
</feature>
<reference evidence="2" key="2">
    <citation type="journal article" date="2023" name="IMA Fungus">
        <title>Comparative genomic study of the Penicillium genus elucidates a diverse pangenome and 15 lateral gene transfer events.</title>
        <authorList>
            <person name="Petersen C."/>
            <person name="Sorensen T."/>
            <person name="Nielsen M.R."/>
            <person name="Sondergaard T.E."/>
            <person name="Sorensen J.L."/>
            <person name="Fitzpatrick D.A."/>
            <person name="Frisvad J.C."/>
            <person name="Nielsen K.L."/>
        </authorList>
    </citation>
    <scope>NUCLEOTIDE SEQUENCE</scope>
    <source>
        <strain evidence="2">IBT 21472</strain>
    </source>
</reference>
<gene>
    <name evidence="2" type="ORF">N7476_002895</name>
</gene>
<comment type="caution">
    <text evidence="2">The sequence shown here is derived from an EMBL/GenBank/DDBJ whole genome shotgun (WGS) entry which is preliminary data.</text>
</comment>